<gene>
    <name evidence="2" type="ORF">GMARGA_LOCUS24258</name>
</gene>
<name>A0ABN7VY20_GIGMA</name>
<dbReference type="EMBL" id="CAJVQB010025407">
    <property type="protein sequence ID" value="CAG8806261.1"/>
    <property type="molecule type" value="Genomic_DNA"/>
</dbReference>
<keyword evidence="3" id="KW-1185">Reference proteome</keyword>
<organism evidence="2 3">
    <name type="scientific">Gigaspora margarita</name>
    <dbReference type="NCBI Taxonomy" id="4874"/>
    <lineage>
        <taxon>Eukaryota</taxon>
        <taxon>Fungi</taxon>
        <taxon>Fungi incertae sedis</taxon>
        <taxon>Mucoromycota</taxon>
        <taxon>Glomeromycotina</taxon>
        <taxon>Glomeromycetes</taxon>
        <taxon>Diversisporales</taxon>
        <taxon>Gigasporaceae</taxon>
        <taxon>Gigaspora</taxon>
    </lineage>
</organism>
<evidence type="ECO:0000313" key="3">
    <source>
        <dbReference type="Proteomes" id="UP000789901"/>
    </source>
</evidence>
<reference evidence="2 3" key="1">
    <citation type="submission" date="2021-06" db="EMBL/GenBank/DDBJ databases">
        <authorList>
            <person name="Kallberg Y."/>
            <person name="Tangrot J."/>
            <person name="Rosling A."/>
        </authorList>
    </citation>
    <scope>NUCLEOTIDE SEQUENCE [LARGE SCALE GENOMIC DNA]</scope>
    <source>
        <strain evidence="2 3">120-4 pot B 10/14</strain>
    </source>
</reference>
<evidence type="ECO:0000313" key="2">
    <source>
        <dbReference type="EMBL" id="CAG8806261.1"/>
    </source>
</evidence>
<dbReference type="Proteomes" id="UP000789901">
    <property type="component" value="Unassembled WGS sequence"/>
</dbReference>
<feature type="region of interest" description="Disordered" evidence="1">
    <location>
        <begin position="1"/>
        <end position="55"/>
    </location>
</feature>
<comment type="caution">
    <text evidence="2">The sequence shown here is derived from an EMBL/GenBank/DDBJ whole genome shotgun (WGS) entry which is preliminary data.</text>
</comment>
<accession>A0ABN7VY20</accession>
<proteinExistence type="predicted"/>
<evidence type="ECO:0000256" key="1">
    <source>
        <dbReference type="SAM" id="MobiDB-lite"/>
    </source>
</evidence>
<feature type="compositionally biased region" description="Polar residues" evidence="1">
    <location>
        <begin position="28"/>
        <end position="55"/>
    </location>
</feature>
<sequence>MNKSQFDDENFQDENSYNKNSQDKNFQDENSQNENFQDENSQDKSSQCENSQNENFQDSIQKKSAECLPAGVWGFFDKGASIKDHCCSQAVFQKLVPGVELSQKKRKVTSSQALLSEFLESTKLILERENNINLALIKVFIVCNIPFHIISNLYFIDALRELRPGYQPPSRQLLTGRLLTAEIVKINQNIINVLEKSSNLTLGLDGWTNPNEKLLWNFVIHTSSGREYLWKLVDLSNQSHSGEVLQDYIGIKLSQFAQVAGIAGRLWTRIVGSNIKKGDLDILKAQLCKYACNEEPYNGSYVPDINSALSSLAVKLFSVRSHAASCERIWSHCEWFLGDRCTNLGTKNLESMVKISSYLISNAKQELHYYGLDLTEEEIQSIVQDFVVFSEVEEESTSDNLDDLNEIMNYSEPEVEHQNLEIEDLIVLNNFKLDKEGI</sequence>
<protein>
    <submittedName>
        <fullName evidence="2">44467_t:CDS:1</fullName>
    </submittedName>
</protein>